<evidence type="ECO:0000313" key="2">
    <source>
        <dbReference type="EMBL" id="KAA8908206.1"/>
    </source>
</evidence>
<organism evidence="2 3">
    <name type="scientific">Sphaerosporella brunnea</name>
    <dbReference type="NCBI Taxonomy" id="1250544"/>
    <lineage>
        <taxon>Eukaryota</taxon>
        <taxon>Fungi</taxon>
        <taxon>Dikarya</taxon>
        <taxon>Ascomycota</taxon>
        <taxon>Pezizomycotina</taxon>
        <taxon>Pezizomycetes</taxon>
        <taxon>Pezizales</taxon>
        <taxon>Pyronemataceae</taxon>
        <taxon>Sphaerosporella</taxon>
    </lineage>
</organism>
<feature type="compositionally biased region" description="Acidic residues" evidence="1">
    <location>
        <begin position="242"/>
        <end position="258"/>
    </location>
</feature>
<dbReference type="AlphaFoldDB" id="A0A5J5EZ74"/>
<comment type="caution">
    <text evidence="2">The sequence shown here is derived from an EMBL/GenBank/DDBJ whole genome shotgun (WGS) entry which is preliminary data.</text>
</comment>
<reference evidence="2 3" key="1">
    <citation type="submission" date="2019-09" db="EMBL/GenBank/DDBJ databases">
        <title>Draft genome of the ectomycorrhizal ascomycete Sphaerosporella brunnea.</title>
        <authorList>
            <consortium name="DOE Joint Genome Institute"/>
            <person name="Benucci G.M."/>
            <person name="Marozzi G."/>
            <person name="Antonielli L."/>
            <person name="Sanchez S."/>
            <person name="Marco P."/>
            <person name="Wang X."/>
            <person name="Falini L.B."/>
            <person name="Barry K."/>
            <person name="Haridas S."/>
            <person name="Lipzen A."/>
            <person name="Labutti K."/>
            <person name="Grigoriev I.V."/>
            <person name="Murat C."/>
            <person name="Martin F."/>
            <person name="Albertini E."/>
            <person name="Donnini D."/>
            <person name="Bonito G."/>
        </authorList>
    </citation>
    <scope>NUCLEOTIDE SEQUENCE [LARGE SCALE GENOMIC DNA]</scope>
    <source>
        <strain evidence="2 3">Sb_GMNB300</strain>
    </source>
</reference>
<keyword evidence="3" id="KW-1185">Reference proteome</keyword>
<dbReference type="Proteomes" id="UP000326924">
    <property type="component" value="Unassembled WGS sequence"/>
</dbReference>
<evidence type="ECO:0000256" key="1">
    <source>
        <dbReference type="SAM" id="MobiDB-lite"/>
    </source>
</evidence>
<accession>A0A5J5EZ74</accession>
<name>A0A5J5EZ74_9PEZI</name>
<dbReference type="EMBL" id="VXIS01000070">
    <property type="protein sequence ID" value="KAA8908206.1"/>
    <property type="molecule type" value="Genomic_DNA"/>
</dbReference>
<proteinExistence type="predicted"/>
<gene>
    <name evidence="2" type="ORF">FN846DRAFT_906271</name>
</gene>
<feature type="region of interest" description="Disordered" evidence="1">
    <location>
        <begin position="225"/>
        <end position="284"/>
    </location>
</feature>
<sequence length="337" mass="36920">MRPIISSIAHFAPFQAAPYSPVMLTGTTATPGPLKTIPTPDPYRHQNDGASRGPCHSFHTHEQAVLKAVYAAAWTALQASSSSPSSGRCFRLEVQVSRPAPGTPRQGWRKVVAAIAGGEDVRLLEGVKKAVDNVVIGECGWCRWRRRRGMGWRQRIRERWRKGGDGWVVAVAYCGVAVAAAEQALVVLPSGEGAWLRRREREARGAGEEEEEARARARSLSIAASEAAAHEWPETGDTLGEYPDDDDEGFLADMEDNAVAETSSDDRNPCSCPFEPPPPPPLRGSNIAEPDLRRAAGARLLPRKVPHTAAEAVEMFLAQRKKRHHDVWWKMGLNGIF</sequence>
<dbReference type="InParanoid" id="A0A5J5EZ74"/>
<evidence type="ECO:0000313" key="3">
    <source>
        <dbReference type="Proteomes" id="UP000326924"/>
    </source>
</evidence>
<protein>
    <submittedName>
        <fullName evidence="2">Uncharacterized protein</fullName>
    </submittedName>
</protein>